<reference evidence="1" key="1">
    <citation type="submission" date="2019-05" db="EMBL/GenBank/DDBJ databases">
        <authorList>
            <person name="Naeem R."/>
            <person name="Antony C."/>
            <person name="Guan Q."/>
        </authorList>
    </citation>
    <scope>NUCLEOTIDE SEQUENCE</scope>
    <source>
        <strain evidence="1">2</strain>
    </source>
</reference>
<sequence length="72" mass="8287">MAMVNPSPGQVFDTVRTKAPELLDEQGFADGWWSALRHRLRRWTQLDAVDLLARCDSSSILLFRRGFRTAPR</sequence>
<organism evidence="1">
    <name type="scientific">Mycobacterium riyadhense</name>
    <dbReference type="NCBI Taxonomy" id="486698"/>
    <lineage>
        <taxon>Bacteria</taxon>
        <taxon>Bacillati</taxon>
        <taxon>Actinomycetota</taxon>
        <taxon>Actinomycetes</taxon>
        <taxon>Mycobacteriales</taxon>
        <taxon>Mycobacteriaceae</taxon>
        <taxon>Mycobacterium</taxon>
    </lineage>
</organism>
<evidence type="ECO:0000313" key="1">
    <source>
        <dbReference type="EMBL" id="VTP01960.1"/>
    </source>
</evidence>
<name>A0A653EX34_9MYCO</name>
<dbReference type="EMBL" id="LR589125">
    <property type="protein sequence ID" value="VTP01960.1"/>
    <property type="molecule type" value="Genomic_DNA"/>
</dbReference>
<proteinExistence type="predicted"/>
<gene>
    <name evidence="1" type="ORF">BIN_B_04304</name>
</gene>
<protein>
    <submittedName>
        <fullName evidence="1">Uncharacterized protein</fullName>
    </submittedName>
</protein>
<accession>A0A653EX34</accession>
<dbReference type="AlphaFoldDB" id="A0A653EX34"/>